<dbReference type="OrthoDB" id="1496139at2"/>
<keyword evidence="3" id="KW-0812">Transmembrane</keyword>
<feature type="transmembrane region" description="Helical" evidence="3">
    <location>
        <begin position="109"/>
        <end position="126"/>
    </location>
</feature>
<dbReference type="GO" id="GO:0005886">
    <property type="term" value="C:plasma membrane"/>
    <property type="evidence" value="ECO:0007669"/>
    <property type="project" value="UniProtKB-SubCell"/>
</dbReference>
<keyword evidence="2" id="KW-1003">Cell membrane</keyword>
<proteinExistence type="inferred from homology"/>
<comment type="caution">
    <text evidence="4">The sequence shown here is derived from an EMBL/GenBank/DDBJ whole genome shotgun (WGS) entry which is preliminary data.</text>
</comment>
<feature type="transmembrane region" description="Helical" evidence="3">
    <location>
        <begin position="65"/>
        <end position="89"/>
    </location>
</feature>
<dbReference type="RefSeq" id="WP_119950996.1">
    <property type="nucleotide sequence ID" value="NZ_QZEZ01000006.1"/>
</dbReference>
<feature type="transmembrane region" description="Helical" evidence="3">
    <location>
        <begin position="172"/>
        <end position="197"/>
    </location>
</feature>
<dbReference type="InterPro" id="IPR003784">
    <property type="entry name" value="BioY"/>
</dbReference>
<gene>
    <name evidence="4" type="ORF">D5H78_13445</name>
</gene>
<comment type="similarity">
    <text evidence="1 2">Belongs to the BioY family.</text>
</comment>
<sequence length="203" mass="20012">MTTPSWAPLPARRAVLADVLTARLGASPLARDAALVAAAAGLTGLAAQVAIPLPFTPVPLTMQTFAVLVTAAALGWARGLASMALYALLGMAGVPWFAEGASGVGGPTFGYVVGFVLAAGVVGAVARRGATRTAAGTALAMVAGTLAVYAVGVPWLAATTPLDLAGAAYDGAVVFLAGDAVKALAAAGLLPAAWALVERAHRR</sequence>
<dbReference type="PANTHER" id="PTHR34295">
    <property type="entry name" value="BIOTIN TRANSPORTER BIOY"/>
    <property type="match status" value="1"/>
</dbReference>
<accession>A0A3A3YTL1</accession>
<evidence type="ECO:0000256" key="2">
    <source>
        <dbReference type="PIRNR" id="PIRNR016661"/>
    </source>
</evidence>
<dbReference type="Pfam" id="PF02632">
    <property type="entry name" value="BioY"/>
    <property type="match status" value="1"/>
</dbReference>
<keyword evidence="2 3" id="KW-0472">Membrane</keyword>
<feature type="transmembrane region" description="Helical" evidence="3">
    <location>
        <begin position="138"/>
        <end position="157"/>
    </location>
</feature>
<dbReference type="EMBL" id="QZEZ01000006">
    <property type="protein sequence ID" value="RJK94814.1"/>
    <property type="molecule type" value="Genomic_DNA"/>
</dbReference>
<comment type="subcellular location">
    <subcellularLocation>
        <location evidence="2">Cell membrane</location>
        <topology evidence="2">Multi-pass membrane protein</topology>
    </subcellularLocation>
</comment>
<dbReference type="GO" id="GO:0015225">
    <property type="term" value="F:biotin transmembrane transporter activity"/>
    <property type="evidence" value="ECO:0007669"/>
    <property type="project" value="UniProtKB-UniRule"/>
</dbReference>
<keyword evidence="3" id="KW-1133">Transmembrane helix</keyword>
<reference evidence="4 5" key="1">
    <citation type="submission" date="2018-09" db="EMBL/GenBank/DDBJ databases">
        <title>YIM 75000 draft genome.</title>
        <authorList>
            <person name="Tang S."/>
            <person name="Feng Y."/>
        </authorList>
    </citation>
    <scope>NUCLEOTIDE SEQUENCE [LARGE SCALE GENOMIC DNA]</scope>
    <source>
        <strain evidence="4 5">YIM 75000</strain>
    </source>
</reference>
<evidence type="ECO:0000313" key="4">
    <source>
        <dbReference type="EMBL" id="RJK94814.1"/>
    </source>
</evidence>
<dbReference type="AlphaFoldDB" id="A0A3A3YTL1"/>
<dbReference type="Proteomes" id="UP000265614">
    <property type="component" value="Unassembled WGS sequence"/>
</dbReference>
<keyword evidence="2" id="KW-0813">Transport</keyword>
<dbReference type="Gene3D" id="1.10.1760.20">
    <property type="match status" value="1"/>
</dbReference>
<organism evidence="4 5">
    <name type="scientific">Vallicoccus soli</name>
    <dbReference type="NCBI Taxonomy" id="2339232"/>
    <lineage>
        <taxon>Bacteria</taxon>
        <taxon>Bacillati</taxon>
        <taxon>Actinomycetota</taxon>
        <taxon>Actinomycetes</taxon>
        <taxon>Motilibacterales</taxon>
        <taxon>Vallicoccaceae</taxon>
        <taxon>Vallicoccus</taxon>
    </lineage>
</organism>
<evidence type="ECO:0000313" key="5">
    <source>
        <dbReference type="Proteomes" id="UP000265614"/>
    </source>
</evidence>
<keyword evidence="5" id="KW-1185">Reference proteome</keyword>
<dbReference type="PIRSF" id="PIRSF016661">
    <property type="entry name" value="BioY"/>
    <property type="match status" value="1"/>
</dbReference>
<evidence type="ECO:0000256" key="1">
    <source>
        <dbReference type="ARBA" id="ARBA00010692"/>
    </source>
</evidence>
<name>A0A3A3YTL1_9ACTN</name>
<feature type="transmembrane region" description="Helical" evidence="3">
    <location>
        <begin position="33"/>
        <end position="53"/>
    </location>
</feature>
<dbReference type="PANTHER" id="PTHR34295:SF1">
    <property type="entry name" value="BIOTIN TRANSPORTER BIOY"/>
    <property type="match status" value="1"/>
</dbReference>
<evidence type="ECO:0000256" key="3">
    <source>
        <dbReference type="SAM" id="Phobius"/>
    </source>
</evidence>
<protein>
    <recommendedName>
        <fullName evidence="2">Biotin transporter</fullName>
    </recommendedName>
</protein>